<organism evidence="1 2">
    <name type="scientific">Porphyridium purpureum</name>
    <name type="common">Red alga</name>
    <name type="synonym">Porphyridium cruentum</name>
    <dbReference type="NCBI Taxonomy" id="35688"/>
    <lineage>
        <taxon>Eukaryota</taxon>
        <taxon>Rhodophyta</taxon>
        <taxon>Bangiophyceae</taxon>
        <taxon>Porphyridiales</taxon>
        <taxon>Porphyridiaceae</taxon>
        <taxon>Porphyridium</taxon>
    </lineage>
</organism>
<accession>A0A5J4YHI6</accession>
<reference evidence="2" key="1">
    <citation type="journal article" date="2019" name="Nat. Commun.">
        <title>Expansion of phycobilisome linker gene families in mesophilic red algae.</title>
        <authorList>
            <person name="Lee J."/>
            <person name="Kim D."/>
            <person name="Bhattacharya D."/>
            <person name="Yoon H.S."/>
        </authorList>
    </citation>
    <scope>NUCLEOTIDE SEQUENCE [LARGE SCALE GENOMIC DNA]</scope>
    <source>
        <strain evidence="2">CCMP 1328</strain>
    </source>
</reference>
<proteinExistence type="predicted"/>
<name>A0A5J4YHI6_PORPP</name>
<evidence type="ECO:0000313" key="1">
    <source>
        <dbReference type="EMBL" id="KAA8490718.1"/>
    </source>
</evidence>
<dbReference type="OrthoDB" id="206598at2759"/>
<dbReference type="EMBL" id="VRMN01000019">
    <property type="protein sequence ID" value="KAA8490718.1"/>
    <property type="molecule type" value="Genomic_DNA"/>
</dbReference>
<dbReference type="AlphaFoldDB" id="A0A5J4YHI6"/>
<comment type="caution">
    <text evidence="1">The sequence shown here is derived from an EMBL/GenBank/DDBJ whole genome shotgun (WGS) entry which is preliminary data.</text>
</comment>
<gene>
    <name evidence="1" type="ORF">FVE85_4349</name>
</gene>
<dbReference type="Proteomes" id="UP000324585">
    <property type="component" value="Unassembled WGS sequence"/>
</dbReference>
<keyword evidence="2" id="KW-1185">Reference proteome</keyword>
<evidence type="ECO:0000313" key="2">
    <source>
        <dbReference type="Proteomes" id="UP000324585"/>
    </source>
</evidence>
<sequence>MCYAASEVAFYIVADVSPILGTPGASNFSAAVSKRSMANFRVGLLEMTLNRSVRSSTLFFLPKHLLEDSFADLARAADFETCMLGEEARFCRRRMPRGKSSLIAVLRYKTVDPVRSCSNSDRFARPAKMRMCRVTSRKRSGC</sequence>
<protein>
    <submittedName>
        <fullName evidence="1">Uncharacterized protein</fullName>
    </submittedName>
</protein>